<dbReference type="Pfam" id="PF00149">
    <property type="entry name" value="Metallophos"/>
    <property type="match status" value="1"/>
</dbReference>
<comment type="caution">
    <text evidence="2">The sequence shown here is derived from an EMBL/GenBank/DDBJ whole genome shotgun (WGS) entry which is preliminary data.</text>
</comment>
<dbReference type="SUPFAM" id="SSF56300">
    <property type="entry name" value="Metallo-dependent phosphatases"/>
    <property type="match status" value="1"/>
</dbReference>
<gene>
    <name evidence="2" type="ORF">C7381_10651</name>
</gene>
<sequence length="324" mass="37481">MKFLYFTDTHIRANSPSKRKDNYVESLLEKFQEIKNIGSDNDVDFYVHGGDLLDRPDVPIQTIRRFVRVMQSFKRPIFFVPGNHDIYAYNVESLNRTALPLLDDFGLLSIMSDTSPVLFTIDDVSVALHSASYNGDLDTDIGREKYIVKEKLADFDILFAHGMLLTKPFKNISYTLIDDIKHTKADLTICGHYHTGFSIQKVDDKYFYNPGSVARVSATEIELKRKPKVSIITLEKNKDIAIEDFYLKSAKPGEEVLDREAILRDKEENQRLELQKYEIEKIDFDRIMDIRELLNKIDITESLNEEVRNKAIELVTEAQNEQID</sequence>
<dbReference type="EMBL" id="QEKV01000006">
    <property type="protein sequence ID" value="PVY94178.1"/>
    <property type="molecule type" value="Genomic_DNA"/>
</dbReference>
<keyword evidence="2" id="KW-0540">Nuclease</keyword>
<dbReference type="PANTHER" id="PTHR30337:SF0">
    <property type="entry name" value="NUCLEASE SBCCD SUBUNIT D"/>
    <property type="match status" value="1"/>
</dbReference>
<dbReference type="RefSeq" id="WP_034547002.1">
    <property type="nucleotide sequence ID" value="NZ_CAUPJO010000009.1"/>
</dbReference>
<keyword evidence="3" id="KW-1185">Reference proteome</keyword>
<dbReference type="InterPro" id="IPR004843">
    <property type="entry name" value="Calcineurin-like_PHP"/>
</dbReference>
<reference evidence="2 3" key="1">
    <citation type="submission" date="2018-04" db="EMBL/GenBank/DDBJ databases">
        <title>Genomic Encyclopedia of Type Strains, Phase IV (KMG-IV): sequencing the most valuable type-strain genomes for metagenomic binning, comparative biology and taxonomic classification.</title>
        <authorList>
            <person name="Goeker M."/>
        </authorList>
    </citation>
    <scope>NUCLEOTIDE SEQUENCE [LARGE SCALE GENOMIC DNA]</scope>
    <source>
        <strain evidence="2 3">DSM 20705</strain>
    </source>
</reference>
<keyword evidence="2" id="KW-0378">Hydrolase</keyword>
<evidence type="ECO:0000313" key="3">
    <source>
        <dbReference type="Proteomes" id="UP000245793"/>
    </source>
</evidence>
<dbReference type="GO" id="GO:0004527">
    <property type="term" value="F:exonuclease activity"/>
    <property type="evidence" value="ECO:0007669"/>
    <property type="project" value="UniProtKB-KW"/>
</dbReference>
<evidence type="ECO:0000259" key="1">
    <source>
        <dbReference type="Pfam" id="PF00149"/>
    </source>
</evidence>
<accession>A0A2U1E2K2</accession>
<keyword evidence="2" id="KW-0269">Exonuclease</keyword>
<dbReference type="AlphaFoldDB" id="A0A2U1E2K2"/>
<dbReference type="Proteomes" id="UP000245793">
    <property type="component" value="Unassembled WGS sequence"/>
</dbReference>
<protein>
    <submittedName>
        <fullName evidence="2">DNA repair exonuclease SbcCD nuclease subunit</fullName>
    </submittedName>
</protein>
<dbReference type="InterPro" id="IPR029052">
    <property type="entry name" value="Metallo-depent_PP-like"/>
</dbReference>
<name>A0A2U1E2K2_9FIRM</name>
<dbReference type="Gene3D" id="3.60.21.10">
    <property type="match status" value="1"/>
</dbReference>
<dbReference type="InterPro" id="IPR050535">
    <property type="entry name" value="DNA_Repair-Maintenance_Comp"/>
</dbReference>
<proteinExistence type="predicted"/>
<feature type="domain" description="Calcineurin-like phosphoesterase" evidence="1">
    <location>
        <begin position="1"/>
        <end position="195"/>
    </location>
</feature>
<evidence type="ECO:0000313" key="2">
    <source>
        <dbReference type="EMBL" id="PVY94178.1"/>
    </source>
</evidence>
<organism evidence="2 3">
    <name type="scientific">Ezakiella coagulans</name>
    <dbReference type="NCBI Taxonomy" id="46507"/>
    <lineage>
        <taxon>Bacteria</taxon>
        <taxon>Bacillati</taxon>
        <taxon>Bacillota</taxon>
        <taxon>Tissierellia</taxon>
        <taxon>Ezakiella</taxon>
    </lineage>
</organism>
<dbReference type="PANTHER" id="PTHR30337">
    <property type="entry name" value="COMPONENT OF ATP-DEPENDENT DSDNA EXONUCLEASE"/>
    <property type="match status" value="1"/>
</dbReference>